<dbReference type="GO" id="GO:0005886">
    <property type="term" value="C:plasma membrane"/>
    <property type="evidence" value="ECO:0007669"/>
    <property type="project" value="TreeGrafter"/>
</dbReference>
<reference evidence="2" key="1">
    <citation type="journal article" date="2014" name="Int. J. Syst. Evol. Microbiol.">
        <title>Complete genome sequence of Corynebacterium casei LMG S-19264T (=DSM 44701T), isolated from a smear-ripened cheese.</title>
        <authorList>
            <consortium name="US DOE Joint Genome Institute (JGI-PGF)"/>
            <person name="Walter F."/>
            <person name="Albersmeier A."/>
            <person name="Kalinowski J."/>
            <person name="Ruckert C."/>
        </authorList>
    </citation>
    <scope>NUCLEOTIDE SEQUENCE</scope>
    <source>
        <strain evidence="2">JCM 3346</strain>
    </source>
</reference>
<feature type="transmembrane region" description="Helical" evidence="1">
    <location>
        <begin position="130"/>
        <end position="154"/>
    </location>
</feature>
<evidence type="ECO:0000313" key="3">
    <source>
        <dbReference type="Proteomes" id="UP000610303"/>
    </source>
</evidence>
<gene>
    <name evidence="2" type="ORF">GCM10010196_06510</name>
</gene>
<dbReference type="Pfam" id="PF04657">
    <property type="entry name" value="DMT_YdcZ"/>
    <property type="match status" value="2"/>
</dbReference>
<dbReference type="RefSeq" id="WP_229781504.1">
    <property type="nucleotide sequence ID" value="NZ_BMRJ01000001.1"/>
</dbReference>
<keyword evidence="3" id="KW-1185">Reference proteome</keyword>
<sequence>MASSDRSQPEAADLPARPAAHPHLERGQLPVLLALVIAVAAGALTAVQSRINGEFARVVGDPYTAAAISFGSGLLILSLAMCVWKPGRVGLGRVREALADRRLAWWMLLGGLAGAWFVTTQGLSAATLGVALFTVAIVAGQTVGGILFDLIGLGPGGRRRLTPTRVLGAVLALGAIAWAVSAQLAHDVPLLLMLLPFTAGVGVGWQQAVNGRVKQAAGSALTATFGNFLGGTIALVVAALVHGAVAGFPALPGTWWLYLGGALGCVFIAAQAAVVRTIGVLLLALCGVAGQLAAALALDLLLPTAERPLELATVGGTVLALVAVLVASIRWSRHAHPAKDGAE</sequence>
<feature type="transmembrane region" description="Helical" evidence="1">
    <location>
        <begin position="281"/>
        <end position="305"/>
    </location>
</feature>
<feature type="transmembrane region" description="Helical" evidence="1">
    <location>
        <begin position="311"/>
        <end position="329"/>
    </location>
</feature>
<keyword evidence="1" id="KW-1133">Transmembrane helix</keyword>
<dbReference type="Proteomes" id="UP000610303">
    <property type="component" value="Unassembled WGS sequence"/>
</dbReference>
<feature type="transmembrane region" description="Helical" evidence="1">
    <location>
        <begin position="31"/>
        <end position="51"/>
    </location>
</feature>
<comment type="caution">
    <text evidence="2">The sequence shown here is derived from an EMBL/GenBank/DDBJ whole genome shotgun (WGS) entry which is preliminary data.</text>
</comment>
<feature type="transmembrane region" description="Helical" evidence="1">
    <location>
        <begin position="255"/>
        <end position="274"/>
    </location>
</feature>
<dbReference type="AlphaFoldDB" id="A0A918CD82"/>
<accession>A0A918CD82</accession>
<feature type="transmembrane region" description="Helical" evidence="1">
    <location>
        <begin position="63"/>
        <end position="84"/>
    </location>
</feature>
<proteinExistence type="predicted"/>
<organism evidence="2 3">
    <name type="scientific">Agromyces mediolanus</name>
    <name type="common">Corynebacterium mediolanum</name>
    <dbReference type="NCBI Taxonomy" id="41986"/>
    <lineage>
        <taxon>Bacteria</taxon>
        <taxon>Bacillati</taxon>
        <taxon>Actinomycetota</taxon>
        <taxon>Actinomycetes</taxon>
        <taxon>Micrococcales</taxon>
        <taxon>Microbacteriaceae</taxon>
        <taxon>Agromyces</taxon>
    </lineage>
</organism>
<feature type="transmembrane region" description="Helical" evidence="1">
    <location>
        <begin position="105"/>
        <end position="124"/>
    </location>
</feature>
<name>A0A918CD82_AGRME</name>
<evidence type="ECO:0000256" key="1">
    <source>
        <dbReference type="SAM" id="Phobius"/>
    </source>
</evidence>
<dbReference type="PANTHER" id="PTHR34821:SF2">
    <property type="entry name" value="INNER MEMBRANE PROTEIN YDCZ"/>
    <property type="match status" value="1"/>
</dbReference>
<protein>
    <submittedName>
        <fullName evidence="2">Membrane protein</fullName>
    </submittedName>
</protein>
<feature type="transmembrane region" description="Helical" evidence="1">
    <location>
        <begin position="190"/>
        <end position="208"/>
    </location>
</feature>
<dbReference type="PANTHER" id="PTHR34821">
    <property type="entry name" value="INNER MEMBRANE PROTEIN YDCZ"/>
    <property type="match status" value="1"/>
</dbReference>
<feature type="transmembrane region" description="Helical" evidence="1">
    <location>
        <begin position="220"/>
        <end position="243"/>
    </location>
</feature>
<evidence type="ECO:0000313" key="2">
    <source>
        <dbReference type="EMBL" id="GGR16469.1"/>
    </source>
</evidence>
<keyword evidence="1" id="KW-0812">Transmembrane</keyword>
<dbReference type="EMBL" id="BMRJ01000001">
    <property type="protein sequence ID" value="GGR16469.1"/>
    <property type="molecule type" value="Genomic_DNA"/>
</dbReference>
<dbReference type="InterPro" id="IPR006750">
    <property type="entry name" value="YdcZ"/>
</dbReference>
<feature type="transmembrane region" description="Helical" evidence="1">
    <location>
        <begin position="166"/>
        <end position="184"/>
    </location>
</feature>
<reference evidence="2" key="2">
    <citation type="submission" date="2020-09" db="EMBL/GenBank/DDBJ databases">
        <authorList>
            <person name="Sun Q."/>
            <person name="Ohkuma M."/>
        </authorList>
    </citation>
    <scope>NUCLEOTIDE SEQUENCE</scope>
    <source>
        <strain evidence="2">JCM 3346</strain>
    </source>
</reference>
<keyword evidence="1" id="KW-0472">Membrane</keyword>